<dbReference type="PANTHER" id="PTHR13946:SF28">
    <property type="entry name" value="DNA-DIRECTED RNA POLYMERASES I AND III SUBUNIT RPAC2"/>
    <property type="match status" value="1"/>
</dbReference>
<reference evidence="7" key="1">
    <citation type="journal article" date="2020" name="Fungal Divers.">
        <title>Resolving the Mortierellaceae phylogeny through synthesis of multi-gene phylogenetics and phylogenomics.</title>
        <authorList>
            <person name="Vandepol N."/>
            <person name="Liber J."/>
            <person name="Desiro A."/>
            <person name="Na H."/>
            <person name="Kennedy M."/>
            <person name="Barry K."/>
            <person name="Grigoriev I.V."/>
            <person name="Miller A.N."/>
            <person name="O'Donnell K."/>
            <person name="Stajich J.E."/>
            <person name="Bonito G."/>
        </authorList>
    </citation>
    <scope>NUCLEOTIDE SEQUENCE</scope>
    <source>
        <strain evidence="7">BC1065</strain>
    </source>
</reference>
<sequence length="118" mass="13222">MADINMEEEIDSGKVTILPGSLDVQNATFCLADEDHTLCNALRWIVMKNPEVDFASYSIPHPSEARTNVRIQTSEKTTAVDAMFKGLDDLSDLCTHVISAFQEELARGEFEYDEESTF</sequence>
<evidence type="ECO:0000256" key="4">
    <source>
        <dbReference type="ARBA" id="ARBA00023242"/>
    </source>
</evidence>
<evidence type="ECO:0000256" key="5">
    <source>
        <dbReference type="ARBA" id="ARBA00025751"/>
    </source>
</evidence>
<dbReference type="GO" id="GO:0006383">
    <property type="term" value="P:transcription by RNA polymerase III"/>
    <property type="evidence" value="ECO:0007669"/>
    <property type="project" value="TreeGrafter"/>
</dbReference>
<dbReference type="EMBL" id="JAAAJB010000222">
    <property type="protein sequence ID" value="KAG0261289.1"/>
    <property type="molecule type" value="Genomic_DNA"/>
</dbReference>
<gene>
    <name evidence="7" type="primary">RPC19</name>
    <name evidence="7" type="ORF">DFQ27_003076</name>
</gene>
<keyword evidence="2" id="KW-0240">DNA-directed RNA polymerase</keyword>
<evidence type="ECO:0000256" key="1">
    <source>
        <dbReference type="ARBA" id="ARBA00004123"/>
    </source>
</evidence>
<keyword evidence="3" id="KW-0804">Transcription</keyword>
<dbReference type="Gene3D" id="3.30.1360.10">
    <property type="entry name" value="RNA polymerase, RBP11-like subunit"/>
    <property type="match status" value="1"/>
</dbReference>
<dbReference type="Proteomes" id="UP000807716">
    <property type="component" value="Unassembled WGS sequence"/>
</dbReference>
<keyword evidence="4" id="KW-0539">Nucleus</keyword>
<dbReference type="HAMAP" id="MF_00261">
    <property type="entry name" value="RNApol_arch_Rpo11"/>
    <property type="match status" value="1"/>
</dbReference>
<evidence type="ECO:0000256" key="2">
    <source>
        <dbReference type="ARBA" id="ARBA00022478"/>
    </source>
</evidence>
<feature type="domain" description="DNA-directed RNA polymerase RBP11-like dimerisation" evidence="6">
    <location>
        <begin position="27"/>
        <end position="98"/>
    </location>
</feature>
<comment type="similarity">
    <text evidence="5">Belongs to the archaeal Rpo11/eukaryotic RPB11/RPC19 RNA polymerase subunit family.</text>
</comment>
<dbReference type="PROSITE" id="PS01154">
    <property type="entry name" value="RNA_POL_L_13KD"/>
    <property type="match status" value="1"/>
</dbReference>
<dbReference type="Pfam" id="PF13656">
    <property type="entry name" value="RNA_pol_L_2"/>
    <property type="match status" value="1"/>
</dbReference>
<dbReference type="InterPro" id="IPR033898">
    <property type="entry name" value="RNAP_AC19"/>
</dbReference>
<dbReference type="GO" id="GO:0003899">
    <property type="term" value="F:DNA-directed RNA polymerase activity"/>
    <property type="evidence" value="ECO:0007669"/>
    <property type="project" value="InterPro"/>
</dbReference>
<dbReference type="AlphaFoldDB" id="A0A9P6Q8P3"/>
<dbReference type="GO" id="GO:0055029">
    <property type="term" value="C:nuclear DNA-directed RNA polymerase complex"/>
    <property type="evidence" value="ECO:0007669"/>
    <property type="project" value="UniProtKB-ARBA"/>
</dbReference>
<evidence type="ECO:0000259" key="6">
    <source>
        <dbReference type="Pfam" id="PF13656"/>
    </source>
</evidence>
<dbReference type="GO" id="GO:0006362">
    <property type="term" value="P:transcription elongation by RNA polymerase I"/>
    <property type="evidence" value="ECO:0007669"/>
    <property type="project" value="TreeGrafter"/>
</dbReference>
<keyword evidence="8" id="KW-1185">Reference proteome</keyword>
<evidence type="ECO:0000313" key="8">
    <source>
        <dbReference type="Proteomes" id="UP000807716"/>
    </source>
</evidence>
<comment type="subcellular location">
    <subcellularLocation>
        <location evidence="1">Nucleus</location>
    </subcellularLocation>
</comment>
<organism evidence="7 8">
    <name type="scientific">Actinomortierella ambigua</name>
    <dbReference type="NCBI Taxonomy" id="1343610"/>
    <lineage>
        <taxon>Eukaryota</taxon>
        <taxon>Fungi</taxon>
        <taxon>Fungi incertae sedis</taxon>
        <taxon>Mucoromycota</taxon>
        <taxon>Mortierellomycotina</taxon>
        <taxon>Mortierellomycetes</taxon>
        <taxon>Mortierellales</taxon>
        <taxon>Mortierellaceae</taxon>
        <taxon>Actinomortierella</taxon>
    </lineage>
</organism>
<comment type="caution">
    <text evidence="7">The sequence shown here is derived from an EMBL/GenBank/DDBJ whole genome shotgun (WGS) entry which is preliminary data.</text>
</comment>
<dbReference type="GO" id="GO:0005666">
    <property type="term" value="C:RNA polymerase III complex"/>
    <property type="evidence" value="ECO:0007669"/>
    <property type="project" value="TreeGrafter"/>
</dbReference>
<dbReference type="InterPro" id="IPR022905">
    <property type="entry name" value="Rpo11-like"/>
</dbReference>
<evidence type="ECO:0000313" key="7">
    <source>
        <dbReference type="EMBL" id="KAG0261289.1"/>
    </source>
</evidence>
<dbReference type="SUPFAM" id="SSF55257">
    <property type="entry name" value="RBP11-like subunits of RNA polymerase"/>
    <property type="match status" value="1"/>
</dbReference>
<name>A0A9P6Q8P3_9FUNG</name>
<dbReference type="InterPro" id="IPR009025">
    <property type="entry name" value="RBP11-like_dimer"/>
</dbReference>
<dbReference type="GO" id="GO:0046983">
    <property type="term" value="F:protein dimerization activity"/>
    <property type="evidence" value="ECO:0007669"/>
    <property type="project" value="InterPro"/>
</dbReference>
<proteinExistence type="inferred from homology"/>
<dbReference type="GO" id="GO:0005736">
    <property type="term" value="C:RNA polymerase I complex"/>
    <property type="evidence" value="ECO:0007669"/>
    <property type="project" value="TreeGrafter"/>
</dbReference>
<dbReference type="OrthoDB" id="510325at2759"/>
<dbReference type="InterPro" id="IPR008193">
    <property type="entry name" value="RNA_pol_Rpb11_13-16kDa_CS"/>
</dbReference>
<protein>
    <submittedName>
        <fullName evidence="7">RNA polymerase subunit AC19</fullName>
    </submittedName>
</protein>
<dbReference type="InterPro" id="IPR036603">
    <property type="entry name" value="RBP11-like"/>
</dbReference>
<dbReference type="GO" id="GO:0003677">
    <property type="term" value="F:DNA binding"/>
    <property type="evidence" value="ECO:0007669"/>
    <property type="project" value="InterPro"/>
</dbReference>
<evidence type="ECO:0000256" key="3">
    <source>
        <dbReference type="ARBA" id="ARBA00023163"/>
    </source>
</evidence>
<accession>A0A9P6Q8P3</accession>
<dbReference type="PANTHER" id="PTHR13946">
    <property type="entry name" value="DNA-DIRECTED RNA POLYMERASE I,II,III"/>
    <property type="match status" value="1"/>
</dbReference>
<dbReference type="CDD" id="cd07029">
    <property type="entry name" value="RNAP_I_III_AC19"/>
    <property type="match status" value="1"/>
</dbReference>